<gene>
    <name evidence="3" type="ORF">KKC1_31360</name>
</gene>
<dbReference type="Proteomes" id="UP000197032">
    <property type="component" value="Unassembled WGS sequence"/>
</dbReference>
<feature type="domain" description="Glycosyl transferase family 1" evidence="1">
    <location>
        <begin position="199"/>
        <end position="364"/>
    </location>
</feature>
<dbReference type="SUPFAM" id="SSF53756">
    <property type="entry name" value="UDP-Glycosyltransferase/glycogen phosphorylase"/>
    <property type="match status" value="1"/>
</dbReference>
<keyword evidence="4" id="KW-1185">Reference proteome</keyword>
<dbReference type="Gene3D" id="3.40.50.2000">
    <property type="entry name" value="Glycogen Phosphorylase B"/>
    <property type="match status" value="2"/>
</dbReference>
<name>A0A1Z5HXC9_9FIRM</name>
<dbReference type="PANTHER" id="PTHR45947:SF3">
    <property type="entry name" value="SULFOQUINOVOSYL TRANSFERASE SQD2"/>
    <property type="match status" value="1"/>
</dbReference>
<reference evidence="4" key="1">
    <citation type="journal article" date="2017" name="Appl. Environ. Microbiol.">
        <title>Genomic Analysis of Calderihabitans maritimus KKC1, a Thermophilic, Hydrogenogenic, Carboxydotrophic Bacterium Isolated from Marine Sediment.</title>
        <authorList>
            <person name="Omae K."/>
            <person name="Yoneda Y."/>
            <person name="Fukuyama Y."/>
            <person name="Yoshida T."/>
            <person name="Sako Y."/>
        </authorList>
    </citation>
    <scope>NUCLEOTIDE SEQUENCE [LARGE SCALE GENOMIC DNA]</scope>
    <source>
        <strain evidence="4">KKC1</strain>
    </source>
</reference>
<accession>A0A1Z5HXC9</accession>
<dbReference type="InterPro" id="IPR028098">
    <property type="entry name" value="Glyco_trans_4-like_N"/>
</dbReference>
<sequence length="385" mass="44083">MPERLKILFLPSWYPSARNSVAGIFVRDHAKAVNLYNDVVVLYSEGVTPLRRKLYEIAENNEEGIRTLRIRYRKSLIPKTSYFIYLFVIFRAFRKLLRDGFKPDVIHAHVYSAGVPAILLGKRYNIPVVISEHFSGFARKSLGCLEKTKAKFVFENADLVCPVSIDLKKHIKNYGIRARFRVVPNTVDMSIFSVAESARTKRDKEDLRKRMLVVALLDSKKGVPYLLEAIAQLRVERDDFILDIVGDGPNRKEYEELANSLGLADIVYFHGTKKKEEVAEFMKQCDFFVLPSLYETFGVVLIEALACGKPVVTTNVGGPNEIVTSEVGKLVPPGNSKSLAKAIDYMLDHYQKYHPEKITRYARNRYSYEAIGREWDNVYRNVLRS</sequence>
<dbReference type="Pfam" id="PF13439">
    <property type="entry name" value="Glyco_transf_4"/>
    <property type="match status" value="1"/>
</dbReference>
<dbReference type="Pfam" id="PF00534">
    <property type="entry name" value="Glycos_transf_1"/>
    <property type="match status" value="1"/>
</dbReference>
<organism evidence="3 4">
    <name type="scientific">Calderihabitans maritimus</name>
    <dbReference type="NCBI Taxonomy" id="1246530"/>
    <lineage>
        <taxon>Bacteria</taxon>
        <taxon>Bacillati</taxon>
        <taxon>Bacillota</taxon>
        <taxon>Clostridia</taxon>
        <taxon>Neomoorellales</taxon>
        <taxon>Calderihabitantaceae</taxon>
        <taxon>Calderihabitans</taxon>
    </lineage>
</organism>
<dbReference type="RefSeq" id="WP_088555048.1">
    <property type="nucleotide sequence ID" value="NZ_BDGJ01000197.1"/>
</dbReference>
<comment type="caution">
    <text evidence="3">The sequence shown here is derived from an EMBL/GenBank/DDBJ whole genome shotgun (WGS) entry which is preliminary data.</text>
</comment>
<protein>
    <submittedName>
        <fullName evidence="3">Putative glycosyl transferase</fullName>
    </submittedName>
</protein>
<dbReference type="OrthoDB" id="9795068at2"/>
<dbReference type="GO" id="GO:0016757">
    <property type="term" value="F:glycosyltransferase activity"/>
    <property type="evidence" value="ECO:0007669"/>
    <property type="project" value="InterPro"/>
</dbReference>
<feature type="domain" description="Glycosyltransferase subfamily 4-like N-terminal" evidence="2">
    <location>
        <begin position="59"/>
        <end position="189"/>
    </location>
</feature>
<dbReference type="EMBL" id="BDGJ01000197">
    <property type="protein sequence ID" value="GAW94017.1"/>
    <property type="molecule type" value="Genomic_DNA"/>
</dbReference>
<dbReference type="InterPro" id="IPR050194">
    <property type="entry name" value="Glycosyltransferase_grp1"/>
</dbReference>
<evidence type="ECO:0000313" key="3">
    <source>
        <dbReference type="EMBL" id="GAW94017.1"/>
    </source>
</evidence>
<keyword evidence="3" id="KW-0808">Transferase</keyword>
<dbReference type="InterPro" id="IPR001296">
    <property type="entry name" value="Glyco_trans_1"/>
</dbReference>
<proteinExistence type="predicted"/>
<evidence type="ECO:0000259" key="2">
    <source>
        <dbReference type="Pfam" id="PF13439"/>
    </source>
</evidence>
<dbReference type="PANTHER" id="PTHR45947">
    <property type="entry name" value="SULFOQUINOVOSYL TRANSFERASE SQD2"/>
    <property type="match status" value="1"/>
</dbReference>
<dbReference type="AlphaFoldDB" id="A0A1Z5HXC9"/>
<evidence type="ECO:0000259" key="1">
    <source>
        <dbReference type="Pfam" id="PF00534"/>
    </source>
</evidence>
<evidence type="ECO:0000313" key="4">
    <source>
        <dbReference type="Proteomes" id="UP000197032"/>
    </source>
</evidence>